<dbReference type="Proteomes" id="UP000569329">
    <property type="component" value="Unassembled WGS sequence"/>
</dbReference>
<gene>
    <name evidence="2" type="ORF">FHX42_000256</name>
</gene>
<accession>A0A839DU49</accession>
<feature type="compositionally biased region" description="Basic and acidic residues" evidence="1">
    <location>
        <begin position="160"/>
        <end position="178"/>
    </location>
</feature>
<keyword evidence="3" id="KW-1185">Reference proteome</keyword>
<evidence type="ECO:0000256" key="1">
    <source>
        <dbReference type="SAM" id="MobiDB-lite"/>
    </source>
</evidence>
<evidence type="ECO:0000313" key="2">
    <source>
        <dbReference type="EMBL" id="MBA8822927.1"/>
    </source>
</evidence>
<dbReference type="EMBL" id="JACGWZ010000001">
    <property type="protein sequence ID" value="MBA8822927.1"/>
    <property type="molecule type" value="Genomic_DNA"/>
</dbReference>
<dbReference type="RefSeq" id="WP_182542275.1">
    <property type="nucleotide sequence ID" value="NZ_JACGWZ010000001.1"/>
</dbReference>
<comment type="caution">
    <text evidence="2">The sequence shown here is derived from an EMBL/GenBank/DDBJ whole genome shotgun (WGS) entry which is preliminary data.</text>
</comment>
<organism evidence="2 3">
    <name type="scientific">Halosaccharopolyspora lacisalsi</name>
    <dbReference type="NCBI Taxonomy" id="1000566"/>
    <lineage>
        <taxon>Bacteria</taxon>
        <taxon>Bacillati</taxon>
        <taxon>Actinomycetota</taxon>
        <taxon>Actinomycetes</taxon>
        <taxon>Pseudonocardiales</taxon>
        <taxon>Pseudonocardiaceae</taxon>
        <taxon>Halosaccharopolyspora</taxon>
    </lineage>
</organism>
<sequence length="253" mass="27884">MSEVVTDERIAGLLRPFVRASAPVLRTLRESDPLLLRRGRESTEPAEPGRLGGVRRRLDSVRLPGSSAWDAMTVGQRCDWWVERVGRLLAAVAGLPRFGGVITSRLPLRNALGTVGQVLVLSAIAAEHGVTDRTVQVRMIARVLFDRDLSDALASGAGSAERDEARTADLTGDLERSNRGRTKSKAVVRTVWRMARALWEIDSELDKRPQGRFYHEAIGSVPVVGVVGGYLGERSGLRRVARHGERWIRRHGT</sequence>
<proteinExistence type="predicted"/>
<feature type="region of interest" description="Disordered" evidence="1">
    <location>
        <begin position="160"/>
        <end position="181"/>
    </location>
</feature>
<protein>
    <submittedName>
        <fullName evidence="2">Uncharacterized protein</fullName>
    </submittedName>
</protein>
<evidence type="ECO:0000313" key="3">
    <source>
        <dbReference type="Proteomes" id="UP000569329"/>
    </source>
</evidence>
<dbReference type="AlphaFoldDB" id="A0A839DU49"/>
<name>A0A839DU49_9PSEU</name>
<reference evidence="2 3" key="1">
    <citation type="submission" date="2020-07" db="EMBL/GenBank/DDBJ databases">
        <title>Sequencing the genomes of 1000 actinobacteria strains.</title>
        <authorList>
            <person name="Klenk H.-P."/>
        </authorList>
    </citation>
    <scope>NUCLEOTIDE SEQUENCE [LARGE SCALE GENOMIC DNA]</scope>
    <source>
        <strain evidence="2 3">DSM 45975</strain>
    </source>
</reference>